<dbReference type="InterPro" id="IPR051400">
    <property type="entry name" value="HAD-like_hydrolase"/>
</dbReference>
<name>A0A7C4L078_9CHLR</name>
<dbReference type="GO" id="GO:0044281">
    <property type="term" value="P:small molecule metabolic process"/>
    <property type="evidence" value="ECO:0007669"/>
    <property type="project" value="UniProtKB-ARBA"/>
</dbReference>
<dbReference type="GO" id="GO:0046872">
    <property type="term" value="F:metal ion binding"/>
    <property type="evidence" value="ECO:0007669"/>
    <property type="project" value="UniProtKB-KW"/>
</dbReference>
<dbReference type="Gene3D" id="3.40.50.1000">
    <property type="entry name" value="HAD superfamily/HAD-like"/>
    <property type="match status" value="1"/>
</dbReference>
<dbReference type="AlphaFoldDB" id="A0A7C4L078"/>
<dbReference type="EMBL" id="DSXR01000105">
    <property type="protein sequence ID" value="HGS88059.1"/>
    <property type="molecule type" value="Genomic_DNA"/>
</dbReference>
<dbReference type="InterPro" id="IPR036412">
    <property type="entry name" value="HAD-like_sf"/>
</dbReference>
<evidence type="ECO:0000256" key="1">
    <source>
        <dbReference type="ARBA" id="ARBA00001946"/>
    </source>
</evidence>
<dbReference type="InterPro" id="IPR006439">
    <property type="entry name" value="HAD-SF_hydro_IA"/>
</dbReference>
<dbReference type="SFLD" id="SFLDG01129">
    <property type="entry name" value="C1.5:_HAD__Beta-PGM__Phosphata"/>
    <property type="match status" value="1"/>
</dbReference>
<dbReference type="PANTHER" id="PTHR46470">
    <property type="entry name" value="N-ACYLNEURAMINATE-9-PHOSPHATASE"/>
    <property type="match status" value="1"/>
</dbReference>
<keyword evidence="4" id="KW-0460">Magnesium</keyword>
<sequence length="252" mass="28504">MIRVVFFDLGSTLIYFDASWLEVMPRAAAELTDALLRSGLNLPREDFTLRFLHRIQEYYQQRESEFIEYTTQRILQDLLAELGFFAPALLLRRALERFYGVTQSHWRAEEDAHPTLNLLLQQGRRLGLISNASDALDVHTLVDKAGLRGYFEQILISAEVGVRKPHPRIFQLALDYFGINPAEAVMVGDTLGADILGANQIGMRSIWITRRADTPDNRDHLDTIQPSATVATLAEIPPLLERWSSPSPESSA</sequence>
<dbReference type="PANTHER" id="PTHR46470:SF2">
    <property type="entry name" value="GLYCERALDEHYDE 3-PHOSPHATE PHOSPHATASE"/>
    <property type="match status" value="1"/>
</dbReference>
<proteinExistence type="predicted"/>
<evidence type="ECO:0000256" key="4">
    <source>
        <dbReference type="ARBA" id="ARBA00022842"/>
    </source>
</evidence>
<organism evidence="5">
    <name type="scientific">Bellilinea caldifistulae</name>
    <dbReference type="NCBI Taxonomy" id="360411"/>
    <lineage>
        <taxon>Bacteria</taxon>
        <taxon>Bacillati</taxon>
        <taxon>Chloroflexota</taxon>
        <taxon>Anaerolineae</taxon>
        <taxon>Anaerolineales</taxon>
        <taxon>Anaerolineaceae</taxon>
        <taxon>Bellilinea</taxon>
    </lineage>
</organism>
<comment type="cofactor">
    <cofactor evidence="1">
        <name>Mg(2+)</name>
        <dbReference type="ChEBI" id="CHEBI:18420"/>
    </cofactor>
</comment>
<reference evidence="5" key="1">
    <citation type="journal article" date="2020" name="mSystems">
        <title>Genome- and Community-Level Interaction Insights into Carbon Utilization and Element Cycling Functions of Hydrothermarchaeota in Hydrothermal Sediment.</title>
        <authorList>
            <person name="Zhou Z."/>
            <person name="Liu Y."/>
            <person name="Xu W."/>
            <person name="Pan J."/>
            <person name="Luo Z.H."/>
            <person name="Li M."/>
        </authorList>
    </citation>
    <scope>NUCLEOTIDE SEQUENCE [LARGE SCALE GENOMIC DNA]</scope>
    <source>
        <strain evidence="5">SpSt-556</strain>
    </source>
</reference>
<dbReference type="InterPro" id="IPR023214">
    <property type="entry name" value="HAD_sf"/>
</dbReference>
<evidence type="ECO:0000256" key="2">
    <source>
        <dbReference type="ARBA" id="ARBA00022723"/>
    </source>
</evidence>
<comment type="caution">
    <text evidence="5">The sequence shown here is derived from an EMBL/GenBank/DDBJ whole genome shotgun (WGS) entry which is preliminary data.</text>
</comment>
<dbReference type="SUPFAM" id="SSF56784">
    <property type="entry name" value="HAD-like"/>
    <property type="match status" value="1"/>
</dbReference>
<dbReference type="NCBIfam" id="TIGR01549">
    <property type="entry name" value="HAD-SF-IA-v1"/>
    <property type="match status" value="1"/>
</dbReference>
<keyword evidence="3 5" id="KW-0378">Hydrolase</keyword>
<accession>A0A7C4L078</accession>
<protein>
    <submittedName>
        <fullName evidence="5">HAD family hydrolase</fullName>
    </submittedName>
</protein>
<dbReference type="PRINTS" id="PR00413">
    <property type="entry name" value="HADHALOGNASE"/>
</dbReference>
<gene>
    <name evidence="5" type="ORF">ENT17_10625</name>
</gene>
<keyword evidence="2" id="KW-0479">Metal-binding</keyword>
<evidence type="ECO:0000313" key="5">
    <source>
        <dbReference type="EMBL" id="HGS88059.1"/>
    </source>
</evidence>
<dbReference type="NCBIfam" id="TIGR01509">
    <property type="entry name" value="HAD-SF-IA-v3"/>
    <property type="match status" value="1"/>
</dbReference>
<dbReference type="Gene3D" id="1.20.120.710">
    <property type="entry name" value="Haloacid dehalogenase hydrolase-like domain"/>
    <property type="match status" value="1"/>
</dbReference>
<evidence type="ECO:0000256" key="3">
    <source>
        <dbReference type="ARBA" id="ARBA00022801"/>
    </source>
</evidence>
<dbReference type="Pfam" id="PF00702">
    <property type="entry name" value="Hydrolase"/>
    <property type="match status" value="1"/>
</dbReference>
<dbReference type="GO" id="GO:0016791">
    <property type="term" value="F:phosphatase activity"/>
    <property type="evidence" value="ECO:0007669"/>
    <property type="project" value="TreeGrafter"/>
</dbReference>
<dbReference type="SFLD" id="SFLDS00003">
    <property type="entry name" value="Haloacid_Dehalogenase"/>
    <property type="match status" value="1"/>
</dbReference>